<dbReference type="PANTHER" id="PTHR12526:SF630">
    <property type="entry name" value="GLYCOSYLTRANSFERASE"/>
    <property type="match status" value="1"/>
</dbReference>
<keyword evidence="3" id="KW-0808">Transferase</keyword>
<dbReference type="OrthoDB" id="9775208at2"/>
<dbReference type="GO" id="GO:0016757">
    <property type="term" value="F:glycosyltransferase activity"/>
    <property type="evidence" value="ECO:0007669"/>
    <property type="project" value="InterPro"/>
</dbReference>
<sequence length="406" mass="43822">MPRIALYLPNFAGGGRERVMLHLAEGFLAGGYSVDLVVNRAEGAYLGRVPQRADVVELKRHNVILGRLLALRATSPKGWRALARPVLFSRKPSGELRYLGSLVRYLRTYHPAGLIAAGPYCNLNAVWARRLVQVCTRVMLTAHNTLSRMIADKGRKGAKWRELPFLIGCIYRQADAIVAVSQGVADDLSSTAGLPRERITTIYNPVVTPELAALPAAPAPHPWLEDGGPPVIVAAGRLVPQKNFPLLIEAFARLRRRRLARLLILGEGEQRGELEALASQLSIAADVALPGFVANPYAAFARAALFVLSSDYEGLGNVVIEALACGCPVVSTDCPSGPAEILDNGRYGELVPVGDAAALSAAMARALDAPPPRELLRRRGDDFTLEDGARRYLDLLLPGRGTSTHE</sequence>
<dbReference type="AlphaFoldDB" id="A0A4P8L4V8"/>
<dbReference type="RefSeq" id="WP_137425047.1">
    <property type="nucleotide sequence ID" value="NZ_CP040098.1"/>
</dbReference>
<dbReference type="Pfam" id="PF13439">
    <property type="entry name" value="Glyco_transf_4"/>
    <property type="match status" value="1"/>
</dbReference>
<dbReference type="Proteomes" id="UP000298602">
    <property type="component" value="Chromosome"/>
</dbReference>
<reference evidence="3 4" key="2">
    <citation type="submission" date="2019-05" db="EMBL/GenBank/DDBJ databases">
        <authorList>
            <person name="Suflita J.M."/>
            <person name="Marks C.R."/>
        </authorList>
    </citation>
    <scope>NUCLEOTIDE SEQUENCE [LARGE SCALE GENOMIC DNA]</scope>
    <source>
        <strain evidence="3 4">ALDC</strain>
    </source>
</reference>
<dbReference type="KEGG" id="dax:FDQ92_11620"/>
<dbReference type="InterPro" id="IPR001296">
    <property type="entry name" value="Glyco_trans_1"/>
</dbReference>
<evidence type="ECO:0000259" key="2">
    <source>
        <dbReference type="Pfam" id="PF13439"/>
    </source>
</evidence>
<reference evidence="3 4" key="1">
    <citation type="submission" date="2019-05" db="EMBL/GenBank/DDBJ databases">
        <title>The Complete Genome Sequence of the n-alkane-degrading Desulfoglaeba alkanexedens ALDC reveals multiple alkylsuccinate synthase gene clusters.</title>
        <authorList>
            <person name="Callaghan A.V."/>
            <person name="Davidova I.A."/>
            <person name="Duncan K.E."/>
            <person name="Morris B."/>
            <person name="McInerney M.J."/>
        </authorList>
    </citation>
    <scope>NUCLEOTIDE SEQUENCE [LARGE SCALE GENOMIC DNA]</scope>
    <source>
        <strain evidence="3 4">ALDC</strain>
    </source>
</reference>
<accession>A0A4P8L4V8</accession>
<keyword evidence="4" id="KW-1185">Reference proteome</keyword>
<dbReference type="SUPFAM" id="SSF53756">
    <property type="entry name" value="UDP-Glycosyltransferase/glycogen phosphorylase"/>
    <property type="match status" value="1"/>
</dbReference>
<evidence type="ECO:0000259" key="1">
    <source>
        <dbReference type="Pfam" id="PF00534"/>
    </source>
</evidence>
<dbReference type="Gene3D" id="3.40.50.2000">
    <property type="entry name" value="Glycogen Phosphorylase B"/>
    <property type="match status" value="2"/>
</dbReference>
<evidence type="ECO:0000313" key="4">
    <source>
        <dbReference type="Proteomes" id="UP000298602"/>
    </source>
</evidence>
<protein>
    <submittedName>
        <fullName evidence="3">Glycosyltransferase</fullName>
    </submittedName>
</protein>
<dbReference type="CDD" id="cd03811">
    <property type="entry name" value="GT4_GT28_WabH-like"/>
    <property type="match status" value="1"/>
</dbReference>
<dbReference type="Pfam" id="PF00534">
    <property type="entry name" value="Glycos_transf_1"/>
    <property type="match status" value="1"/>
</dbReference>
<proteinExistence type="predicted"/>
<organism evidence="3 4">
    <name type="scientific">Desulfoglaeba alkanexedens ALDC</name>
    <dbReference type="NCBI Taxonomy" id="980445"/>
    <lineage>
        <taxon>Bacteria</taxon>
        <taxon>Pseudomonadati</taxon>
        <taxon>Thermodesulfobacteriota</taxon>
        <taxon>Syntrophobacteria</taxon>
        <taxon>Syntrophobacterales</taxon>
        <taxon>Syntrophobacteraceae</taxon>
        <taxon>Desulfoglaeba</taxon>
    </lineage>
</organism>
<dbReference type="EMBL" id="CP040098">
    <property type="protein sequence ID" value="QCQ22763.1"/>
    <property type="molecule type" value="Genomic_DNA"/>
</dbReference>
<dbReference type="PANTHER" id="PTHR12526">
    <property type="entry name" value="GLYCOSYLTRANSFERASE"/>
    <property type="match status" value="1"/>
</dbReference>
<feature type="domain" description="Glycosyltransferase subfamily 4-like N-terminal" evidence="2">
    <location>
        <begin position="14"/>
        <end position="206"/>
    </location>
</feature>
<name>A0A4P8L4V8_9BACT</name>
<evidence type="ECO:0000313" key="3">
    <source>
        <dbReference type="EMBL" id="QCQ22763.1"/>
    </source>
</evidence>
<dbReference type="InterPro" id="IPR028098">
    <property type="entry name" value="Glyco_trans_4-like_N"/>
</dbReference>
<gene>
    <name evidence="3" type="ORF">FDQ92_11620</name>
</gene>
<feature type="domain" description="Glycosyl transferase family 1" evidence="1">
    <location>
        <begin position="224"/>
        <end position="379"/>
    </location>
</feature>